<name>A0AAW8D6C4_9BURK</name>
<protein>
    <recommendedName>
        <fullName evidence="3">Nucleotidyl transferase AbiEii/AbiGii toxin family protein</fullName>
    </recommendedName>
</protein>
<sequence length="155" mass="17139">MTKVDFTSAGPWRGLWPKALGLMSHLERVTVEPQRTFGGGTVLMLRFDHRFSKDIDLFVPDLQYLGHVNQRLGGPAEELTSEYEENAEFIKLQLPEGEIDVVAGAPLTKQNFELRGLSAAKANFSAPPSASGTMCSERASIAEIGWQVYGQIPFR</sequence>
<evidence type="ECO:0000313" key="2">
    <source>
        <dbReference type="Proteomes" id="UP001242045"/>
    </source>
</evidence>
<dbReference type="RefSeq" id="WP_307686679.1">
    <property type="nucleotide sequence ID" value="NZ_JAUSRD010000017.1"/>
</dbReference>
<dbReference type="EMBL" id="JAUSRD010000017">
    <property type="protein sequence ID" value="MDP9896318.1"/>
    <property type="molecule type" value="Genomic_DNA"/>
</dbReference>
<dbReference type="InterPro" id="IPR014942">
    <property type="entry name" value="AbiEii"/>
</dbReference>
<dbReference type="AlphaFoldDB" id="A0AAW8D6C4"/>
<proteinExistence type="predicted"/>
<evidence type="ECO:0008006" key="3">
    <source>
        <dbReference type="Google" id="ProtNLM"/>
    </source>
</evidence>
<accession>A0AAW8D6C4</accession>
<comment type="caution">
    <text evidence="1">The sequence shown here is derived from an EMBL/GenBank/DDBJ whole genome shotgun (WGS) entry which is preliminary data.</text>
</comment>
<reference evidence="1" key="1">
    <citation type="submission" date="2023-07" db="EMBL/GenBank/DDBJ databases">
        <title>Sorghum-associated microbial communities from plants grown in Nebraska, USA.</title>
        <authorList>
            <person name="Schachtman D."/>
        </authorList>
    </citation>
    <scope>NUCLEOTIDE SEQUENCE</scope>
    <source>
        <strain evidence="1">DS3754</strain>
    </source>
</reference>
<evidence type="ECO:0000313" key="1">
    <source>
        <dbReference type="EMBL" id="MDP9896318.1"/>
    </source>
</evidence>
<dbReference type="Pfam" id="PF08843">
    <property type="entry name" value="AbiEii"/>
    <property type="match status" value="1"/>
</dbReference>
<dbReference type="Proteomes" id="UP001242045">
    <property type="component" value="Unassembled WGS sequence"/>
</dbReference>
<gene>
    <name evidence="1" type="ORF">J2W31_005453</name>
</gene>
<organism evidence="1 2">
    <name type="scientific">Variovorax boronicumulans</name>
    <dbReference type="NCBI Taxonomy" id="436515"/>
    <lineage>
        <taxon>Bacteria</taxon>
        <taxon>Pseudomonadati</taxon>
        <taxon>Pseudomonadota</taxon>
        <taxon>Betaproteobacteria</taxon>
        <taxon>Burkholderiales</taxon>
        <taxon>Comamonadaceae</taxon>
        <taxon>Variovorax</taxon>
    </lineage>
</organism>